<dbReference type="PANTHER" id="PTHR10013">
    <property type="entry name" value="GENERAL VESICULAR TRANSPORT FACTOR P115"/>
    <property type="match status" value="1"/>
</dbReference>
<dbReference type="GO" id="GO:0005795">
    <property type="term" value="C:Golgi stack"/>
    <property type="evidence" value="ECO:0007669"/>
    <property type="project" value="TreeGrafter"/>
</dbReference>
<reference evidence="7" key="1">
    <citation type="submission" date="2022-12" db="EMBL/GenBank/DDBJ databases">
        <authorList>
            <person name="Webb A."/>
        </authorList>
    </citation>
    <scope>NUCLEOTIDE SEQUENCE</scope>
    <source>
        <strain evidence="7">Pd1</strain>
    </source>
</reference>
<dbReference type="Gene3D" id="1.25.10.10">
    <property type="entry name" value="Leucine-rich Repeat Variant"/>
    <property type="match status" value="1"/>
</dbReference>
<evidence type="ECO:0000256" key="1">
    <source>
        <dbReference type="ARBA" id="ARBA00004555"/>
    </source>
</evidence>
<feature type="compositionally biased region" description="Polar residues" evidence="5">
    <location>
        <begin position="1118"/>
        <end position="1129"/>
    </location>
</feature>
<feature type="coiled-coil region" evidence="4">
    <location>
        <begin position="1001"/>
        <end position="1107"/>
    </location>
</feature>
<dbReference type="Pfam" id="PF04869">
    <property type="entry name" value="Uso1_p115_head"/>
    <property type="match status" value="1"/>
</dbReference>
<dbReference type="InterPro" id="IPR016024">
    <property type="entry name" value="ARM-type_fold"/>
</dbReference>
<keyword evidence="2" id="KW-0333">Golgi apparatus</keyword>
<proteinExistence type="predicted"/>
<evidence type="ECO:0000313" key="8">
    <source>
        <dbReference type="Proteomes" id="UP001162029"/>
    </source>
</evidence>
<dbReference type="GO" id="GO:0005783">
    <property type="term" value="C:endoplasmic reticulum"/>
    <property type="evidence" value="ECO:0007669"/>
    <property type="project" value="TreeGrafter"/>
</dbReference>
<gene>
    <name evidence="7" type="ORF">PDE001_LOCUS8100</name>
</gene>
<sequence>MQAVLSRVHRIVVASGEPEVTSELTSVSADVSSSVSIPISRFSSHPKPRMSSNVAISDKTTAAIALAVDRLQFATLLGERKKAVKALQLLMQRFETLQDRKSRDQVTVEEQELSKAAVPAVLAALVSDPRDTELMEAMLEFLYLIVSQVPLAALLLLEKPPENSTATWGMQTCLTLLQDPSPWIRGPAIALVRALQDAQPSAFAESVLECKEGLRRLLEVVGDRREHIRDAALSILGQLTGRDKNAQQFLAFEEGFARLFQIMEAEGLMETGASPASGVFADCLQIVNNMVRDNLMTQTLFLEMPYLESHVPRILRLAGADGGDENEDTVALERRKRVLNLGLQLVRFLVAGLYSGAKESLLDEMAQRDRTRKSQELARIQSLVARQEALMGAVGELVCFRSDALTDLRLQALDLLRLVSEHNCGAQMIMVNLYASPSARNVLAELVYLDVSIENAGSPVAAAASDFLDVLFQENEGACMAVLQHIQIPPPPPPTFFGKDGGSGYKSSSVSLSAGRVLFDVFVVNTEFIIRCSESNDAETLNLKLEMAWKASHRLTRLLVDSSYCKELALRVPAEYDDSQARAVAGGLFLSRCIRMLRTTVGEEVSLAVQSIVFQAKLSVLLLLIRWCHDCPKAVREITGSVTNLSVLVDILSAKQTSTLSRSVGETTQLRGLVALLLGCCLDLLCEDEEEQALKIAISTVPAAVPEVKFGLKMTRDQLLQMISTRVGLERFTDALVQFQQTPAFLACARASMTQSSRVLLAYRAAYDITDTDTANDDDEAHYLFMLYERAFTIFYREMAEQIQKRVIAIYSGVDGVPIGANSGAGNGMGPYQDLIRMQDKQICDLQRQVEELKQCAMDQESQDKETPATSPRADKALAEQLAAQRELFEREKADMESKIKSISESAFETETRLNGLAMAYEQLEAEHQQREQELAVIRSGAEAQSPSVQFNSSKAQLATLQADLDAQPEVSRRLHSETASFNDAAATHVRREGSEGELACAQLMKQLEEHRVESKRKDEELAECKQMLEMLTEGLALIKNDNERLKAQLAEALSKSGQIDEAEHRSVVDAKTHLEDRVEELESAARAAYEKDQEVLRQRIQEVEQARRATASLEVASPTNEVPNTEAPSNEKPWERKSEAQVKQASFRQDLVAEYNIQSRRGKETHDATLREVEDELANVFLKKDAERKVELKKKLGSCHTEEGTNQVENGKLLGANGSSRRPTEFENSNDPTLDDLLVLVASLEIQCSVLQDSLKEAQGEDAVAVAIKLSRQCGAIVSV</sequence>
<feature type="compositionally biased region" description="Polar residues" evidence="5">
    <location>
        <begin position="1218"/>
        <end position="1231"/>
    </location>
</feature>
<organism evidence="7 8">
    <name type="scientific">Peronospora destructor</name>
    <dbReference type="NCBI Taxonomy" id="86335"/>
    <lineage>
        <taxon>Eukaryota</taxon>
        <taxon>Sar</taxon>
        <taxon>Stramenopiles</taxon>
        <taxon>Oomycota</taxon>
        <taxon>Peronosporomycetes</taxon>
        <taxon>Peronosporales</taxon>
        <taxon>Peronosporaceae</taxon>
        <taxon>Peronospora</taxon>
    </lineage>
</organism>
<dbReference type="GO" id="GO:0048280">
    <property type="term" value="P:vesicle fusion with Golgi apparatus"/>
    <property type="evidence" value="ECO:0007669"/>
    <property type="project" value="InterPro"/>
</dbReference>
<dbReference type="GO" id="GO:0048211">
    <property type="term" value="P:Golgi vesicle docking"/>
    <property type="evidence" value="ECO:0007669"/>
    <property type="project" value="TreeGrafter"/>
</dbReference>
<feature type="domain" description="Vesicle tethering protein Uso1/P115-like head" evidence="6">
    <location>
        <begin position="460"/>
        <end position="683"/>
    </location>
</feature>
<evidence type="ECO:0000256" key="4">
    <source>
        <dbReference type="SAM" id="Coils"/>
    </source>
</evidence>
<feature type="coiled-coil region" evidence="4">
    <location>
        <begin position="879"/>
        <end position="941"/>
    </location>
</feature>
<dbReference type="EMBL" id="CANTFM010001639">
    <property type="protein sequence ID" value="CAI5742078.1"/>
    <property type="molecule type" value="Genomic_DNA"/>
</dbReference>
<evidence type="ECO:0000256" key="5">
    <source>
        <dbReference type="SAM" id="MobiDB-lite"/>
    </source>
</evidence>
<dbReference type="SUPFAM" id="SSF48371">
    <property type="entry name" value="ARM repeat"/>
    <property type="match status" value="1"/>
</dbReference>
<evidence type="ECO:0000256" key="3">
    <source>
        <dbReference type="ARBA" id="ARBA00023054"/>
    </source>
</evidence>
<keyword evidence="3 4" id="KW-0175">Coiled coil</keyword>
<dbReference type="PANTHER" id="PTHR10013:SF0">
    <property type="entry name" value="GENERAL VESICULAR TRANSPORT FACTOR P115"/>
    <property type="match status" value="1"/>
</dbReference>
<protein>
    <recommendedName>
        <fullName evidence="6">Vesicle tethering protein Uso1/P115-like head domain-containing protein</fullName>
    </recommendedName>
</protein>
<dbReference type="GO" id="GO:0000139">
    <property type="term" value="C:Golgi membrane"/>
    <property type="evidence" value="ECO:0007669"/>
    <property type="project" value="InterPro"/>
</dbReference>
<accession>A0AAV0V0P4</accession>
<keyword evidence="8" id="KW-1185">Reference proteome</keyword>
<evidence type="ECO:0000259" key="6">
    <source>
        <dbReference type="Pfam" id="PF04869"/>
    </source>
</evidence>
<evidence type="ECO:0000313" key="7">
    <source>
        <dbReference type="EMBL" id="CAI5742078.1"/>
    </source>
</evidence>
<dbReference type="GO" id="GO:0006888">
    <property type="term" value="P:endoplasmic reticulum to Golgi vesicle-mediated transport"/>
    <property type="evidence" value="ECO:0007669"/>
    <property type="project" value="TreeGrafter"/>
</dbReference>
<comment type="subcellular location">
    <subcellularLocation>
        <location evidence="1">Golgi apparatus</location>
    </subcellularLocation>
</comment>
<dbReference type="InterPro" id="IPR024095">
    <property type="entry name" value="Vesicle_P115"/>
</dbReference>
<evidence type="ECO:0000256" key="2">
    <source>
        <dbReference type="ARBA" id="ARBA00023034"/>
    </source>
</evidence>
<dbReference type="GO" id="GO:0012507">
    <property type="term" value="C:ER to Golgi transport vesicle membrane"/>
    <property type="evidence" value="ECO:0007669"/>
    <property type="project" value="TreeGrafter"/>
</dbReference>
<feature type="region of interest" description="Disordered" evidence="5">
    <location>
        <begin position="1110"/>
        <end position="1139"/>
    </location>
</feature>
<dbReference type="GO" id="GO:0006886">
    <property type="term" value="P:intracellular protein transport"/>
    <property type="evidence" value="ECO:0007669"/>
    <property type="project" value="InterPro"/>
</dbReference>
<dbReference type="Proteomes" id="UP001162029">
    <property type="component" value="Unassembled WGS sequence"/>
</dbReference>
<name>A0AAV0V0P4_9STRA</name>
<dbReference type="InterPro" id="IPR011989">
    <property type="entry name" value="ARM-like"/>
</dbReference>
<dbReference type="InterPro" id="IPR006953">
    <property type="entry name" value="Vesicle_Uso1_P115_head"/>
</dbReference>
<feature type="region of interest" description="Disordered" evidence="5">
    <location>
        <begin position="1202"/>
        <end position="1231"/>
    </location>
</feature>
<comment type="caution">
    <text evidence="7">The sequence shown here is derived from an EMBL/GenBank/DDBJ whole genome shotgun (WGS) entry which is preliminary data.</text>
</comment>